<feature type="non-terminal residue" evidence="2">
    <location>
        <position position="632"/>
    </location>
</feature>
<feature type="region of interest" description="Disordered" evidence="1">
    <location>
        <begin position="144"/>
        <end position="168"/>
    </location>
</feature>
<sequence>YPVIIKGGYELHTLTCSGYSVPNYERGFPTMRAITKVNEAKIPRMEDILNLPVQDPPCTEFSAAHLNWVKVEGGRQGGDDIALIPFSRVGDFVRGESTNADCPASFRIESRRKRAEGSLSRPRVDGYLEYTIYWCSYGPEDYRDSETGSGDGSNNKPTSGKGSRPGRRHMMRGCLCHFTVKRLYTRPSIALMIYNQRNHVDKTGSPCHGSLDRDAVGTRAMYAPRISEELRHRIMSMLYIGISMDNIMQNHIEEVEKHGGPSNRDDLLTRNDVRNMERVIRQATYELDSNDFLSVRTWVQRHQKHAFFYQDFSVSEPFILGIQTEWQLQQMIRFGHNSYIAADSTFGTNKLRYPLYTLLVFDVHQNAIPVAWIITPSFAMHSIQKLMGALCERVRTKDPKWKPYAFMIDDATTDISIVRDVFQCRILLCLWRIRRAWLRNIIKRCCNIDVQREMFKRLGSILYTTRNGPSAMDAVEEFMQVFVDQNAFLEYFKIRWLPKIEIWVSAMRTLPLANQEMHGAIEAYHARLKPKLLNDLQSGACQRVDWLVHALITEVHSYYWFEQYAEESGSFRTIRDELTVPTSYQRAIQIPDGDVLLDEDDLRDVKVFCQSDRTRAYVVWNPGSEFAFCDCS</sequence>
<dbReference type="AlphaFoldDB" id="A0AA38CA29"/>
<keyword evidence="3" id="KW-1185">Reference proteome</keyword>
<evidence type="ECO:0000256" key="1">
    <source>
        <dbReference type="SAM" id="MobiDB-lite"/>
    </source>
</evidence>
<protein>
    <recommendedName>
        <fullName evidence="4">MULE transposase domain-containing protein</fullName>
    </recommendedName>
</protein>
<dbReference type="PANTHER" id="PTHR33977:SF4">
    <property type="entry name" value="SWIM-TYPE DOMAIN-CONTAINING PROTEIN"/>
    <property type="match status" value="1"/>
</dbReference>
<dbReference type="OMA" id="IPRMEDI"/>
<dbReference type="PANTHER" id="PTHR33977">
    <property type="entry name" value="ZINC ION BINDING PROTEIN"/>
    <property type="match status" value="1"/>
</dbReference>
<comment type="caution">
    <text evidence="2">The sequence shown here is derived from an EMBL/GenBank/DDBJ whole genome shotgun (WGS) entry which is preliminary data.</text>
</comment>
<organism evidence="2 3">
    <name type="scientific">Taxus chinensis</name>
    <name type="common">Chinese yew</name>
    <name type="synonym">Taxus wallichiana var. chinensis</name>
    <dbReference type="NCBI Taxonomy" id="29808"/>
    <lineage>
        <taxon>Eukaryota</taxon>
        <taxon>Viridiplantae</taxon>
        <taxon>Streptophyta</taxon>
        <taxon>Embryophyta</taxon>
        <taxon>Tracheophyta</taxon>
        <taxon>Spermatophyta</taxon>
        <taxon>Pinopsida</taxon>
        <taxon>Pinidae</taxon>
        <taxon>Conifers II</taxon>
        <taxon>Cupressales</taxon>
        <taxon>Taxaceae</taxon>
        <taxon>Taxus</taxon>
    </lineage>
</organism>
<feature type="compositionally biased region" description="Polar residues" evidence="1">
    <location>
        <begin position="152"/>
        <end position="161"/>
    </location>
</feature>
<feature type="non-terminal residue" evidence="2">
    <location>
        <position position="1"/>
    </location>
</feature>
<evidence type="ECO:0000313" key="3">
    <source>
        <dbReference type="Proteomes" id="UP000824469"/>
    </source>
</evidence>
<dbReference type="Proteomes" id="UP000824469">
    <property type="component" value="Unassembled WGS sequence"/>
</dbReference>
<reference evidence="2 3" key="1">
    <citation type="journal article" date="2021" name="Nat. Plants">
        <title>The Taxus genome provides insights into paclitaxel biosynthesis.</title>
        <authorList>
            <person name="Xiong X."/>
            <person name="Gou J."/>
            <person name="Liao Q."/>
            <person name="Li Y."/>
            <person name="Zhou Q."/>
            <person name="Bi G."/>
            <person name="Li C."/>
            <person name="Du R."/>
            <person name="Wang X."/>
            <person name="Sun T."/>
            <person name="Guo L."/>
            <person name="Liang H."/>
            <person name="Lu P."/>
            <person name="Wu Y."/>
            <person name="Zhang Z."/>
            <person name="Ro D.K."/>
            <person name="Shang Y."/>
            <person name="Huang S."/>
            <person name="Yan J."/>
        </authorList>
    </citation>
    <scope>NUCLEOTIDE SEQUENCE [LARGE SCALE GENOMIC DNA]</scope>
    <source>
        <strain evidence="2">Ta-2019</strain>
    </source>
</reference>
<dbReference type="EMBL" id="JAHRHJ020000010">
    <property type="protein sequence ID" value="KAH9297666.1"/>
    <property type="molecule type" value="Genomic_DNA"/>
</dbReference>
<gene>
    <name evidence="2" type="ORF">KI387_029348</name>
</gene>
<evidence type="ECO:0000313" key="2">
    <source>
        <dbReference type="EMBL" id="KAH9297666.1"/>
    </source>
</evidence>
<accession>A0AA38CA29</accession>
<evidence type="ECO:0008006" key="4">
    <source>
        <dbReference type="Google" id="ProtNLM"/>
    </source>
</evidence>
<name>A0AA38CA29_TAXCH</name>
<proteinExistence type="predicted"/>